<dbReference type="STRING" id="1423818.FC88_GL000679"/>
<protein>
    <submittedName>
        <fullName evidence="2">DUF2399 domain-containing protein</fullName>
    </submittedName>
</protein>
<dbReference type="Pfam" id="PF09664">
    <property type="entry name" value="DUF2399"/>
    <property type="match status" value="1"/>
</dbReference>
<evidence type="ECO:0000259" key="1">
    <source>
        <dbReference type="Pfam" id="PF09664"/>
    </source>
</evidence>
<name>A0A5B7T042_9LACO</name>
<dbReference type="InterPro" id="IPR036078">
    <property type="entry name" value="Spo11/TopoVI_A_sf"/>
</dbReference>
<dbReference type="InterPro" id="IPR024465">
    <property type="entry name" value="DUF2399"/>
</dbReference>
<dbReference type="Proteomes" id="UP000310673">
    <property type="component" value="Chromosome"/>
</dbReference>
<dbReference type="RefSeq" id="WP_057814408.1">
    <property type="nucleotide sequence ID" value="NZ_CP040736.1"/>
</dbReference>
<evidence type="ECO:0000313" key="2">
    <source>
        <dbReference type="EMBL" id="QCX25063.1"/>
    </source>
</evidence>
<proteinExistence type="predicted"/>
<organism evidence="2 3">
    <name type="scientific">Companilactobacillus futsaii</name>
    <dbReference type="NCBI Taxonomy" id="938155"/>
    <lineage>
        <taxon>Bacteria</taxon>
        <taxon>Bacillati</taxon>
        <taxon>Bacillota</taxon>
        <taxon>Bacilli</taxon>
        <taxon>Lactobacillales</taxon>
        <taxon>Lactobacillaceae</taxon>
        <taxon>Companilactobacillus</taxon>
    </lineage>
</organism>
<dbReference type="SUPFAM" id="SSF56726">
    <property type="entry name" value="DNA topoisomerase IV, alpha subunit"/>
    <property type="match status" value="1"/>
</dbReference>
<gene>
    <name evidence="2" type="ORF">FG051_08030</name>
</gene>
<dbReference type="GO" id="GO:0003677">
    <property type="term" value="F:DNA binding"/>
    <property type="evidence" value="ECO:0007669"/>
    <property type="project" value="InterPro"/>
</dbReference>
<sequence>MSDYIDFFENKTGKKAPKDAEKLDVLFDAISSDKVLPPRGQQAVNLGFTAHTLNDPSENPMIYNYYQWILKNFFKGKSINELSSQLIGMSFVSANIFETNLPQPITLNPWQIEKMHGFKLMNQKAVVIENNGVFIWLHKLHPKWPLINQTGNDFNESYNELLKNLVDEQGLKLTYLGDLDSDGIRIADHLSTLLNTELFSIQTPTRIFNWLIRFGKIDKKRTRKIYVQNEVLSQEMESINTLGKFVEQEQLIAEYEILIDQWLKK</sequence>
<feature type="domain" description="DUF2399" evidence="1">
    <location>
        <begin position="106"/>
        <end position="253"/>
    </location>
</feature>
<evidence type="ECO:0000313" key="3">
    <source>
        <dbReference type="Proteomes" id="UP000310673"/>
    </source>
</evidence>
<dbReference type="KEGG" id="lft:FG051_08030"/>
<dbReference type="GO" id="GO:0005694">
    <property type="term" value="C:chromosome"/>
    <property type="evidence" value="ECO:0007669"/>
    <property type="project" value="InterPro"/>
</dbReference>
<dbReference type="EMBL" id="CP040736">
    <property type="protein sequence ID" value="QCX25063.1"/>
    <property type="molecule type" value="Genomic_DNA"/>
</dbReference>
<accession>A0A5B7T042</accession>
<dbReference type="AlphaFoldDB" id="A0A5B7T042"/>
<reference evidence="2 3" key="1">
    <citation type="submission" date="2019-05" db="EMBL/GenBank/DDBJ databases">
        <title>Genome Sequence of Lactobacillus futsaii Y97, a Potential Probiotic Strain Isolated from the Futsai of Taiwan.</title>
        <authorList>
            <person name="Du X."/>
        </authorList>
    </citation>
    <scope>NUCLEOTIDE SEQUENCE [LARGE SCALE GENOMIC DNA]</scope>
    <source>
        <strain evidence="2 3">Y97</strain>
    </source>
</reference>